<feature type="region of interest" description="Disordered" evidence="1">
    <location>
        <begin position="206"/>
        <end position="246"/>
    </location>
</feature>
<evidence type="ECO:0000313" key="2">
    <source>
        <dbReference type="EnsemblMetazoa" id="G12033.1:cds"/>
    </source>
</evidence>
<feature type="compositionally biased region" description="Basic residues" evidence="1">
    <location>
        <begin position="213"/>
        <end position="230"/>
    </location>
</feature>
<feature type="region of interest" description="Disordered" evidence="1">
    <location>
        <begin position="563"/>
        <end position="584"/>
    </location>
</feature>
<name>A0A8W8I1G1_MAGGI</name>
<evidence type="ECO:0000256" key="1">
    <source>
        <dbReference type="SAM" id="MobiDB-lite"/>
    </source>
</evidence>
<evidence type="ECO:0000313" key="3">
    <source>
        <dbReference type="Proteomes" id="UP000005408"/>
    </source>
</evidence>
<feature type="compositionally biased region" description="Basic and acidic residues" evidence="1">
    <location>
        <begin position="1"/>
        <end position="11"/>
    </location>
</feature>
<dbReference type="EnsemblMetazoa" id="G12033.1">
    <property type="protein sequence ID" value="G12033.1:cds"/>
    <property type="gene ID" value="G12033"/>
</dbReference>
<reference evidence="2" key="1">
    <citation type="submission" date="2022-08" db="UniProtKB">
        <authorList>
            <consortium name="EnsemblMetazoa"/>
        </authorList>
    </citation>
    <scope>IDENTIFICATION</scope>
    <source>
        <strain evidence="2">05x7-T-G4-1.051#20</strain>
    </source>
</reference>
<feature type="compositionally biased region" description="Basic and acidic residues" evidence="1">
    <location>
        <begin position="231"/>
        <end position="244"/>
    </location>
</feature>
<dbReference type="Proteomes" id="UP000005408">
    <property type="component" value="Unassembled WGS sequence"/>
</dbReference>
<feature type="compositionally biased region" description="Basic and acidic residues" evidence="1">
    <location>
        <begin position="1146"/>
        <end position="1155"/>
    </location>
</feature>
<accession>A0A8W8I1G1</accession>
<protein>
    <submittedName>
        <fullName evidence="2">Uncharacterized protein</fullName>
    </submittedName>
</protein>
<sequence>MPAIIVKEDPSQKSSFLLPSPKKEEKPFSPIKRRKAIRHKANEIYSKEAPGDKTNVENDLSSFLPDRARASITRSMHQIVVEKEKGLKPKIEYKSVKYVMMPEEVGNEIQTTSNKKDTHMKDLDFPPSISKFLIKRKYLIGSLNGKTSEKKDFQVIVDGHTVMNDKYLTSTADPIGYKQKSDQKSVNALEEVKLMKTMSSKKMYYKEPDFAKQKKGKKSKTKSLTKKSKQNKSEKKQLPKDIDVKSSPITKYDKMTMREKLVYTQQFNENNPTKTVKTEFGSSEPLVKSEKVKAKSQKSEVFVTRRKSIRPKQNDSKYSSQNVPLNIEVDTKDWKSNYRRKKNDLMQSMLESKPVLKKTKNNENAKSFKKKNKEYTVSIKRKSKEHIVSMGKKSKEQNIPAKLDQKDTAMFGKETLYGSNPINIKIDTKDWKTNYSKKKNKLLQAMLDSSTYEKGRFKEKKNKAKAKSVKEVVQQKNVHSYLIKPNTVIEVGNTEITVGIPSHVAIQTRTTDRKSKGNTLKKIQTEIKAPATLKAFRSDEVRVKIDTVTVQNAEKSNGKISAMQTTTTAPSPPKEALRSAKQPTTTTHFPLKIEFVTAKIPTELEGNRNKSSLTKRKNHKKFITNGLSEDSQKSRIITSSENLNVNLDHYADFTRTGITNGENNIVVGTLSGIKDRANAGMINLQVDTAEREQALNVTKITGSRPTDRHTVATNKKLFNVKTKPYNIHKTISTNSQSQTSLSNVKKQDKSMTDFSISLLAAHEVEKATQAPLKKTKPTPKAPVKKSPRFVLRNNNYSGKSFVFSFKTNKKPKKNVPKVTSVQFQPAFIYKDTAEIHRSENSLFANSIHEKSEKTPNNFYKHSIMRENHKDFRWPVPSKSVQGIPVTQPPPEVSTLGLIISGDFVSSFAEQAFKDVSSDNKVSRQSINRTTAKTKFQPKQTVKSDFLFPIQSFYTPSPKAITTVDLALVTRKRNGLYQNDKYYSSDIHYQIQELLNSTETNQLTDIPGNIDIQTSTVPLPKMRNTFIQSRSKTMPFVYTAESQAGRTKMQRINNKQNVQNLVERTTLGNNVPPSITGFDLGLSMKRNKSKKTYIQMTQATQAFEETSQSPIKNIVKGSSSLSNFRRMQIPPRPIETVIYPTVSVQTERKGVTEKPRMLKKLTSTTTTTTTTTTPKPKTTSTTSTTSTTTATTTTTTTEATTTRRPTVASTTTTEKPSTTTTPGSIKEVISDLSSLNDIAKKAKDALQRISEVFKGPPDNIIAVSKTDAYKKYKKAATEVIEMKKSPTMVPAVGIIKPLRKSEAIYKFSQYGSKRSQEMTEDNAIKREIKKLLIQQNTIYPGPLQQGPVSYPRVTPMMDQNVYTQNEITSNTRGMLYNTPEMTSMMIATESMAPEQNGGYIQNYNFPGANRQALGNSARLPFQNSVRVTPPMPIVQPIVQPKVYQPSGGQGPHHRMSWTTVLPDGSTMDEFAIVKDDEMVIFLVSDQTPPHSTLDKSSTLLDFTVGHMAMRFNIDGTNGQMCFVTHTSAKFQNTKEALQNRALSQVVRLADPIQLYAELTTHVPQHDLHRVGGSAFYKFCKIAIKQDNVYELVMEPTGNIGPRSFTGSGLVYPSEPGLSVPITINVESMINLKKKRF</sequence>
<proteinExistence type="predicted"/>
<keyword evidence="3" id="KW-1185">Reference proteome</keyword>
<feature type="region of interest" description="Disordered" evidence="1">
    <location>
        <begin position="1146"/>
        <end position="1223"/>
    </location>
</feature>
<feature type="compositionally biased region" description="Low complexity" evidence="1">
    <location>
        <begin position="1161"/>
        <end position="1223"/>
    </location>
</feature>
<feature type="region of interest" description="Disordered" evidence="1">
    <location>
        <begin position="1"/>
        <end position="32"/>
    </location>
</feature>
<organism evidence="2 3">
    <name type="scientific">Magallana gigas</name>
    <name type="common">Pacific oyster</name>
    <name type="synonym">Crassostrea gigas</name>
    <dbReference type="NCBI Taxonomy" id="29159"/>
    <lineage>
        <taxon>Eukaryota</taxon>
        <taxon>Metazoa</taxon>
        <taxon>Spiralia</taxon>
        <taxon>Lophotrochozoa</taxon>
        <taxon>Mollusca</taxon>
        <taxon>Bivalvia</taxon>
        <taxon>Autobranchia</taxon>
        <taxon>Pteriomorphia</taxon>
        <taxon>Ostreida</taxon>
        <taxon>Ostreoidea</taxon>
        <taxon>Ostreidae</taxon>
        <taxon>Magallana</taxon>
    </lineage>
</organism>